<dbReference type="PANTHER" id="PTHR33840">
    <property type="match status" value="1"/>
</dbReference>
<dbReference type="Proteomes" id="UP000199184">
    <property type="component" value="Unassembled WGS sequence"/>
</dbReference>
<feature type="domain" description="T6SS Phospholipase effector Tle1-like catalytic" evidence="2">
    <location>
        <begin position="14"/>
        <end position="58"/>
    </location>
</feature>
<dbReference type="EMBL" id="FMAI01000010">
    <property type="protein sequence ID" value="SCB43627.1"/>
    <property type="molecule type" value="Genomic_DNA"/>
</dbReference>
<evidence type="ECO:0000259" key="2">
    <source>
        <dbReference type="Pfam" id="PF09994"/>
    </source>
</evidence>
<evidence type="ECO:0000256" key="1">
    <source>
        <dbReference type="SAM" id="MobiDB-lite"/>
    </source>
</evidence>
<name>A0A1C3WUB8_9BRAD</name>
<sequence length="76" mass="8577">MEHEPKTDHQTEPKNLVICCDGTGNEISENISNVLKLYRCLRKTDKTQPRQMVLCDPGGRSVAGTRKHPPRPLTVH</sequence>
<reference evidence="4" key="1">
    <citation type="submission" date="2016-08" db="EMBL/GenBank/DDBJ databases">
        <authorList>
            <person name="Varghese N."/>
            <person name="Submissions Spin"/>
        </authorList>
    </citation>
    <scope>NUCLEOTIDE SEQUENCE [LARGE SCALE GENOMIC DNA]</scope>
    <source>
        <strain evidence="4">ERR11</strain>
    </source>
</reference>
<dbReference type="GO" id="GO:0016787">
    <property type="term" value="F:hydrolase activity"/>
    <property type="evidence" value="ECO:0007669"/>
    <property type="project" value="UniProtKB-KW"/>
</dbReference>
<organism evidence="3 4">
    <name type="scientific">Bradyrhizobium shewense</name>
    <dbReference type="NCBI Taxonomy" id="1761772"/>
    <lineage>
        <taxon>Bacteria</taxon>
        <taxon>Pseudomonadati</taxon>
        <taxon>Pseudomonadota</taxon>
        <taxon>Alphaproteobacteria</taxon>
        <taxon>Hyphomicrobiales</taxon>
        <taxon>Nitrobacteraceae</taxon>
        <taxon>Bradyrhizobium</taxon>
    </lineage>
</organism>
<dbReference type="AlphaFoldDB" id="A0A1C3WUB8"/>
<feature type="region of interest" description="Disordered" evidence="1">
    <location>
        <begin position="51"/>
        <end position="76"/>
    </location>
</feature>
<dbReference type="PANTHER" id="PTHR33840:SF1">
    <property type="entry name" value="TLE1 PHOSPHOLIPASE DOMAIN-CONTAINING PROTEIN"/>
    <property type="match status" value="1"/>
</dbReference>
<evidence type="ECO:0000313" key="3">
    <source>
        <dbReference type="EMBL" id="SCB43627.1"/>
    </source>
</evidence>
<gene>
    <name evidence="3" type="ORF">GA0061098_101011</name>
</gene>
<keyword evidence="3" id="KW-0378">Hydrolase</keyword>
<protein>
    <submittedName>
        <fullName evidence="3">Uncharacterized alpha/beta hydrolase domain</fullName>
    </submittedName>
</protein>
<proteinExistence type="predicted"/>
<keyword evidence="4" id="KW-1185">Reference proteome</keyword>
<dbReference type="InterPro" id="IPR018712">
    <property type="entry name" value="Tle1-like_cat"/>
</dbReference>
<dbReference type="Pfam" id="PF09994">
    <property type="entry name" value="T6SS_Tle1-like_cat"/>
    <property type="match status" value="1"/>
</dbReference>
<accession>A0A1C3WUB8</accession>
<evidence type="ECO:0000313" key="4">
    <source>
        <dbReference type="Proteomes" id="UP000199184"/>
    </source>
</evidence>